<organism evidence="2 3">
    <name type="scientific">Aliidiomarina halalkaliphila</name>
    <dbReference type="NCBI Taxonomy" id="2593535"/>
    <lineage>
        <taxon>Bacteria</taxon>
        <taxon>Pseudomonadati</taxon>
        <taxon>Pseudomonadota</taxon>
        <taxon>Gammaproteobacteria</taxon>
        <taxon>Alteromonadales</taxon>
        <taxon>Idiomarinaceae</taxon>
        <taxon>Aliidiomarina</taxon>
    </lineage>
</organism>
<evidence type="ECO:0008006" key="4">
    <source>
        <dbReference type="Google" id="ProtNLM"/>
    </source>
</evidence>
<proteinExistence type="predicted"/>
<dbReference type="AlphaFoldDB" id="A0A552X3Z8"/>
<keyword evidence="3" id="KW-1185">Reference proteome</keyword>
<dbReference type="Pfam" id="PF19795">
    <property type="entry name" value="DUF6279"/>
    <property type="match status" value="1"/>
</dbReference>
<dbReference type="Proteomes" id="UP000320359">
    <property type="component" value="Unassembled WGS sequence"/>
</dbReference>
<dbReference type="RefSeq" id="WP_143234136.1">
    <property type="nucleotide sequence ID" value="NZ_VJWL01000001.1"/>
</dbReference>
<evidence type="ECO:0000313" key="3">
    <source>
        <dbReference type="Proteomes" id="UP000320359"/>
    </source>
</evidence>
<comment type="caution">
    <text evidence="2">The sequence shown here is derived from an EMBL/GenBank/DDBJ whole genome shotgun (WGS) entry which is preliminary data.</text>
</comment>
<dbReference type="PROSITE" id="PS51257">
    <property type="entry name" value="PROKAR_LIPOPROTEIN"/>
    <property type="match status" value="1"/>
</dbReference>
<evidence type="ECO:0000256" key="1">
    <source>
        <dbReference type="SAM" id="Coils"/>
    </source>
</evidence>
<dbReference type="OrthoDB" id="5767052at2"/>
<protein>
    <recommendedName>
        <fullName evidence="4">Lipoprotein</fullName>
    </recommendedName>
</protein>
<reference evidence="2 3" key="1">
    <citation type="submission" date="2019-07" db="EMBL/GenBank/DDBJ databases">
        <authorList>
            <person name="Yang M."/>
            <person name="Zhao D."/>
            <person name="Xiang H."/>
        </authorList>
    </citation>
    <scope>NUCLEOTIDE SEQUENCE [LARGE SCALE GENOMIC DNA]</scope>
    <source>
        <strain evidence="2 3">IM1326</strain>
    </source>
</reference>
<dbReference type="PIRSF" id="PIRSF028200">
    <property type="entry name" value="UCP028200"/>
    <property type="match status" value="1"/>
</dbReference>
<keyword evidence="1" id="KW-0175">Coiled coil</keyword>
<dbReference type="InterPro" id="IPR016875">
    <property type="entry name" value="UCP028200"/>
</dbReference>
<evidence type="ECO:0000313" key="2">
    <source>
        <dbReference type="EMBL" id="TRW49715.1"/>
    </source>
</evidence>
<dbReference type="EMBL" id="VJWL01000001">
    <property type="protein sequence ID" value="TRW49715.1"/>
    <property type="molecule type" value="Genomic_DNA"/>
</dbReference>
<feature type="coiled-coil region" evidence="1">
    <location>
        <begin position="139"/>
        <end position="167"/>
    </location>
</feature>
<name>A0A552X3Z8_9GAMM</name>
<sequence length="291" mass="34708">MRWIMAMVCIALILGSLSACSSRQLGYRYAEQLVSWQAGRIVSLTSEQRQQLRSETDALLQWHAETQLPEYMLALNRLYRDANSKTINTEDLEYYEERLYRFWLDLRKALVAPSVRLLSKLSDNQVEELLSYMQERQEKRIEERSERDAEERIAQHEERLLKQIRDNMGRPTAQQQALIQAWATEVPETSQLWFEYNQRWSNAFAEALTYRHDEEAFAQRIERLWVQPEQFRSDDMVAVLMEHRAVTMELMVKIHGSMTDRQRQRLMRTIDGFRRDVIGMMRQRDAVPQSR</sequence>
<gene>
    <name evidence="2" type="ORF">FM042_02335</name>
</gene>
<accession>A0A552X3Z8</accession>